<accession>A0A2V2WYV7</accession>
<dbReference type="PROSITE" id="PS01229">
    <property type="entry name" value="COF_2"/>
    <property type="match status" value="1"/>
</dbReference>
<evidence type="ECO:0000256" key="2">
    <source>
        <dbReference type="ARBA" id="ARBA00022801"/>
    </source>
</evidence>
<dbReference type="VEuPathDB" id="TriTrypDB:TCDM_08611"/>
<evidence type="ECO:0000313" key="5">
    <source>
        <dbReference type="EMBL" id="PWV13382.1"/>
    </source>
</evidence>
<dbReference type="VEuPathDB" id="TriTrypDB:TcCLB.506779.170"/>
<dbReference type="Proteomes" id="UP000246078">
    <property type="component" value="Unassembled WGS sequence"/>
</dbReference>
<organism evidence="5 6">
    <name type="scientific">Trypanosoma cruzi</name>
    <dbReference type="NCBI Taxonomy" id="5693"/>
    <lineage>
        <taxon>Eukaryota</taxon>
        <taxon>Discoba</taxon>
        <taxon>Euglenozoa</taxon>
        <taxon>Kinetoplastea</taxon>
        <taxon>Metakinetoplastina</taxon>
        <taxon>Trypanosomatida</taxon>
        <taxon>Trypanosomatidae</taxon>
        <taxon>Trypanosoma</taxon>
        <taxon>Schizotrypanum</taxon>
    </lineage>
</organism>
<reference evidence="4 7" key="2">
    <citation type="journal article" date="2019" name="Genome Biol. Evol.">
        <title>Nanopore Sequencing Significantly Improves Genome Assembly of the Protozoan Parasite Trypanosoma cruzi.</title>
        <authorList>
            <person name="Diaz-Viraque F."/>
            <person name="Pita S."/>
            <person name="Greif G."/>
            <person name="de Souza R.C.M."/>
            <person name="Iraola G."/>
            <person name="Robello C."/>
        </authorList>
    </citation>
    <scope>NUCLEOTIDE SEQUENCE [LARGE SCALE GENOMIC DNA]</scope>
    <source>
        <strain evidence="4 7">Berenice</strain>
    </source>
</reference>
<dbReference type="SUPFAM" id="SSF56784">
    <property type="entry name" value="HAD-like"/>
    <property type="match status" value="1"/>
</dbReference>
<evidence type="ECO:0000313" key="6">
    <source>
        <dbReference type="Proteomes" id="UP000246078"/>
    </source>
</evidence>
<dbReference type="VEuPathDB" id="TriTrypDB:C3747_43g227"/>
<dbReference type="VEuPathDB" id="TriTrypDB:TcYC6_0044720"/>
<dbReference type="VEuPathDB" id="TriTrypDB:TcG_06845"/>
<gene>
    <name evidence="5" type="ORF">C3747_43g227</name>
    <name evidence="4" type="ORF">ECC02_002845</name>
</gene>
<dbReference type="GO" id="GO:0016787">
    <property type="term" value="F:hydrolase activity"/>
    <property type="evidence" value="ECO:0007669"/>
    <property type="project" value="UniProtKB-KW"/>
</dbReference>
<dbReference type="VEuPathDB" id="TriTrypDB:TcBrA4_0076150"/>
<proteinExistence type="predicted"/>
<evidence type="ECO:0000313" key="4">
    <source>
        <dbReference type="EMBL" id="KAF5223950.1"/>
    </source>
</evidence>
<dbReference type="EMBL" id="PRFC01000043">
    <property type="protein sequence ID" value="PWV13382.1"/>
    <property type="molecule type" value="Genomic_DNA"/>
</dbReference>
<dbReference type="OMA" id="DHEITEY"/>
<comment type="cofactor">
    <cofactor evidence="1">
        <name>Mg(2+)</name>
        <dbReference type="ChEBI" id="CHEBI:18420"/>
    </cofactor>
</comment>
<dbReference type="SMR" id="A0A2V2WYV7"/>
<dbReference type="InterPro" id="IPR023214">
    <property type="entry name" value="HAD_sf"/>
</dbReference>
<dbReference type="VEuPathDB" id="TriTrypDB:TcCL_ESM01228"/>
<dbReference type="VEuPathDB" id="TriTrypDB:TCSYLVIO_001746"/>
<dbReference type="Pfam" id="PF08282">
    <property type="entry name" value="Hydrolase_3"/>
    <property type="match status" value="1"/>
</dbReference>
<dbReference type="AlphaFoldDB" id="A0A2V2WYV7"/>
<reference evidence="5 6" key="1">
    <citation type="journal article" date="2018" name="Microb. Genom.">
        <title>Expanding an expanded genome: long-read sequencing of Trypanosoma cruzi.</title>
        <authorList>
            <person name="Berna L."/>
            <person name="Rodriguez M."/>
            <person name="Chiribao M.L."/>
            <person name="Parodi-Talice A."/>
            <person name="Pita S."/>
            <person name="Rijo G."/>
            <person name="Alvarez-Valin F."/>
            <person name="Robello C."/>
        </authorList>
    </citation>
    <scope>NUCLEOTIDE SEQUENCE [LARGE SCALE GENOMIC DNA]</scope>
    <source>
        <strain evidence="5 6">TCC</strain>
    </source>
</reference>
<dbReference type="VEuPathDB" id="TriTrypDB:BCY84_12894"/>
<name>A0A2V2WYV7_TRYCR</name>
<keyword evidence="3" id="KW-0460">Magnesium</keyword>
<evidence type="ECO:0000313" key="7">
    <source>
        <dbReference type="Proteomes" id="UP000583944"/>
    </source>
</evidence>
<comment type="caution">
    <text evidence="5">The sequence shown here is derived from an EMBL/GenBank/DDBJ whole genome shotgun (WGS) entry which is preliminary data.</text>
</comment>
<sequence length="326" mass="36609">MPTTSMQAECDKIRSSGDECRRKFSGGNLLVVATDMDGTILDPKHRLTERTKDTLYELSTRGVHIIFATGRHHSCVYATRRDLLEHYRRRSTARGVPDSPTTGYEGFYIISSNGARVHNPNGDLIFLRDLDSDIVRVLYERFGIRDHGDDPRKVLSVSAYQTEKWWINRTIMSDEESLAMFGVVPDLHPDLLKEFPTTGVGKVCFRCYDRDILHQYEAEIKELFHGRATAVMSSEICLDVMAAGVSKAAALREIGRILKFDPEREAIAFGDSMNDGDMLCSVAKGCIMGNGQSRLKESLPHLEVVGSSSEDGVARKLQEVFQIFHE</sequence>
<dbReference type="VEuPathDB" id="TriTrypDB:Tc_MARK_591"/>
<dbReference type="InterPro" id="IPR036412">
    <property type="entry name" value="HAD-like_sf"/>
</dbReference>
<dbReference type="Proteomes" id="UP000583944">
    <property type="component" value="Unassembled WGS sequence"/>
</dbReference>
<dbReference type="PANTHER" id="PTHR47267:SF4">
    <property type="entry name" value="PYRIDOXAL PHOSPHATE PHOSPHATASE YIGL"/>
    <property type="match status" value="1"/>
</dbReference>
<dbReference type="VEuPathDB" id="TriTrypDB:C4B63_112g33"/>
<dbReference type="PANTHER" id="PTHR47267">
    <property type="match status" value="1"/>
</dbReference>
<dbReference type="VEuPathDB" id="TriTrypDB:TcCLB.511153.50"/>
<evidence type="ECO:0000256" key="1">
    <source>
        <dbReference type="ARBA" id="ARBA00001946"/>
    </source>
</evidence>
<dbReference type="VEuPathDB" id="TriTrypDB:ECC02_002845"/>
<dbReference type="Gene3D" id="3.40.50.1000">
    <property type="entry name" value="HAD superfamily/HAD-like"/>
    <property type="match status" value="1"/>
</dbReference>
<reference evidence="4" key="3">
    <citation type="submission" date="2020-04" db="EMBL/GenBank/DDBJ databases">
        <authorList>
            <person name="Diaz Viraque F."/>
        </authorList>
    </citation>
    <scope>NUCLEOTIDE SEQUENCE</scope>
    <source>
        <strain evidence="4">Berenice</strain>
    </source>
</reference>
<dbReference type="EMBL" id="JABDHM010000015">
    <property type="protein sequence ID" value="KAF5223950.1"/>
    <property type="molecule type" value="Genomic_DNA"/>
</dbReference>
<evidence type="ECO:0000256" key="3">
    <source>
        <dbReference type="ARBA" id="ARBA00022842"/>
    </source>
</evidence>
<dbReference type="Gene3D" id="3.30.1240.10">
    <property type="match status" value="1"/>
</dbReference>
<dbReference type="OrthoDB" id="27226at2759"/>
<protein>
    <submittedName>
        <fullName evidence="5">Putative haloacid dehalogenase hydrolase</fullName>
    </submittedName>
</protein>
<keyword evidence="2 5" id="KW-0378">Hydrolase</keyword>